<reference evidence="1 2" key="1">
    <citation type="journal article" date="2014" name="Antonie Van Leeuwenhoek">
        <title>Hyphomonas beringensis sp. nov. and Hyphomonas chukchiensis sp. nov., isolated from surface seawater of the Bering Sea and Chukchi Sea.</title>
        <authorList>
            <person name="Li C."/>
            <person name="Lai Q."/>
            <person name="Li G."/>
            <person name="Dong C."/>
            <person name="Wang J."/>
            <person name="Liao Y."/>
            <person name="Shao Z."/>
        </authorList>
    </citation>
    <scope>NUCLEOTIDE SEQUENCE [LARGE SCALE GENOMIC DNA]</scope>
    <source>
        <strain evidence="1 2">25B14_1</strain>
    </source>
</reference>
<gene>
    <name evidence="1" type="ORF">HY29_01475</name>
</gene>
<sequence>MMPQLVSYGDMNLEALAAKNYTPGGYRGLAQPVSM</sequence>
<proteinExistence type="predicted"/>
<accession>A0A062U3I1</accession>
<comment type="caution">
    <text evidence="1">The sequence shown here is derived from an EMBL/GenBank/DDBJ whole genome shotgun (WGS) entry which is preliminary data.</text>
</comment>
<dbReference type="Proteomes" id="UP000027037">
    <property type="component" value="Unassembled WGS sequence"/>
</dbReference>
<evidence type="ECO:0000313" key="1">
    <source>
        <dbReference type="EMBL" id="KCZ54901.1"/>
    </source>
</evidence>
<evidence type="ECO:0000313" key="2">
    <source>
        <dbReference type="Proteomes" id="UP000027037"/>
    </source>
</evidence>
<dbReference type="EMBL" id="AWFF01000032">
    <property type="protein sequence ID" value="KCZ54901.1"/>
    <property type="molecule type" value="Genomic_DNA"/>
</dbReference>
<name>A0A062U3I1_9PROT</name>
<dbReference type="AlphaFoldDB" id="A0A062U3I1"/>
<protein>
    <submittedName>
        <fullName evidence="1">Uncharacterized protein</fullName>
    </submittedName>
</protein>
<organism evidence="1 2">
    <name type="scientific">Hyphomonas beringensis</name>
    <dbReference type="NCBI Taxonomy" id="1280946"/>
    <lineage>
        <taxon>Bacteria</taxon>
        <taxon>Pseudomonadati</taxon>
        <taxon>Pseudomonadota</taxon>
        <taxon>Alphaproteobacteria</taxon>
        <taxon>Hyphomonadales</taxon>
        <taxon>Hyphomonadaceae</taxon>
        <taxon>Hyphomonas</taxon>
    </lineage>
</organism>
<keyword evidence="2" id="KW-1185">Reference proteome</keyword>